<evidence type="ECO:0000313" key="3">
    <source>
        <dbReference type="Proteomes" id="UP000515960"/>
    </source>
</evidence>
<dbReference type="EMBL" id="CP060490">
    <property type="protein sequence ID" value="QNL45279.1"/>
    <property type="molecule type" value="Genomic_DNA"/>
</dbReference>
<feature type="domain" description="Dinitrogenase iron-molybdenum cofactor biosynthesis" evidence="1">
    <location>
        <begin position="9"/>
        <end position="96"/>
    </location>
</feature>
<dbReference type="SUPFAM" id="SSF53146">
    <property type="entry name" value="Nitrogenase accessory factor-like"/>
    <property type="match status" value="1"/>
</dbReference>
<gene>
    <name evidence="2" type="ORF">H8790_04485</name>
</gene>
<keyword evidence="3" id="KW-1185">Reference proteome</keyword>
<dbReference type="Proteomes" id="UP000515960">
    <property type="component" value="Chromosome"/>
</dbReference>
<evidence type="ECO:0000259" key="1">
    <source>
        <dbReference type="Pfam" id="PF02579"/>
    </source>
</evidence>
<dbReference type="PANTHER" id="PTHR42983:SF1">
    <property type="entry name" value="IRON-MOLYBDENUM PROTEIN"/>
    <property type="match status" value="1"/>
</dbReference>
<dbReference type="InterPro" id="IPR036105">
    <property type="entry name" value="DiNase_FeMo-co_biosyn_sf"/>
</dbReference>
<dbReference type="KEGG" id="ohi:H8790_04485"/>
<dbReference type="InterPro" id="IPR033913">
    <property type="entry name" value="MTH1175_dom"/>
</dbReference>
<dbReference type="Gene3D" id="3.30.420.130">
    <property type="entry name" value="Dinitrogenase iron-molybdenum cofactor biosynthesis domain"/>
    <property type="match status" value="1"/>
</dbReference>
<accession>A0A7G9B6U8</accession>
<sequence>MKIAVTYENSQVFQHFGHSEQFKVYEVENGAVVSQEVVSAEGSGHGALAGLLSELHVDTLLCGGIGAGAQNALAQAGIRLYGGVSGNADEAVQSLLNGTLRFDANVHCDHHHEEGHDCGHQCGEEKHGCSGN</sequence>
<evidence type="ECO:0000313" key="2">
    <source>
        <dbReference type="EMBL" id="QNL45279.1"/>
    </source>
</evidence>
<dbReference type="InterPro" id="IPR003731">
    <property type="entry name" value="Di-Nase_FeMo-co_biosynth"/>
</dbReference>
<protein>
    <submittedName>
        <fullName evidence="2">NifB/NifX family molybdenum-iron cluster-binding protein</fullName>
    </submittedName>
</protein>
<dbReference type="Pfam" id="PF02579">
    <property type="entry name" value="Nitro_FeMo-Co"/>
    <property type="match status" value="1"/>
</dbReference>
<dbReference type="PANTHER" id="PTHR42983">
    <property type="entry name" value="DINITROGENASE IRON-MOLYBDENUM COFACTOR PROTEIN-RELATED"/>
    <property type="match status" value="1"/>
</dbReference>
<name>A0A7G9B6U8_9FIRM</name>
<dbReference type="RefSeq" id="WP_187333732.1">
    <property type="nucleotide sequence ID" value="NZ_CP060490.1"/>
</dbReference>
<organism evidence="2 3">
    <name type="scientific">Oscillibacter hominis</name>
    <dbReference type="NCBI Taxonomy" id="2763056"/>
    <lineage>
        <taxon>Bacteria</taxon>
        <taxon>Bacillati</taxon>
        <taxon>Bacillota</taxon>
        <taxon>Clostridia</taxon>
        <taxon>Eubacteriales</taxon>
        <taxon>Oscillospiraceae</taxon>
        <taxon>Oscillibacter</taxon>
    </lineage>
</organism>
<proteinExistence type="predicted"/>
<reference evidence="2 3" key="1">
    <citation type="submission" date="2020-08" db="EMBL/GenBank/DDBJ databases">
        <authorList>
            <person name="Liu C."/>
            <person name="Sun Q."/>
        </authorList>
    </citation>
    <scope>NUCLEOTIDE SEQUENCE [LARGE SCALE GENOMIC DNA]</scope>
    <source>
        <strain evidence="2 3">NSJ-62</strain>
    </source>
</reference>
<dbReference type="AlphaFoldDB" id="A0A7G9B6U8"/>
<dbReference type="CDD" id="cd00851">
    <property type="entry name" value="MTH1175"/>
    <property type="match status" value="1"/>
</dbReference>